<comment type="caution">
    <text evidence="5">The sequence shown here is derived from an EMBL/GenBank/DDBJ whole genome shotgun (WGS) entry which is preliminary data.</text>
</comment>
<gene>
    <name evidence="5" type="ORF">J2S19_004395</name>
</gene>
<evidence type="ECO:0000313" key="6">
    <source>
        <dbReference type="Proteomes" id="UP001234495"/>
    </source>
</evidence>
<evidence type="ECO:0000256" key="2">
    <source>
        <dbReference type="ARBA" id="ARBA00023125"/>
    </source>
</evidence>
<dbReference type="PANTHER" id="PTHR43280:SF34">
    <property type="entry name" value="ARAC-FAMILY TRANSCRIPTIONAL REGULATOR"/>
    <property type="match status" value="1"/>
</dbReference>
<evidence type="ECO:0000256" key="1">
    <source>
        <dbReference type="ARBA" id="ARBA00023015"/>
    </source>
</evidence>
<keyword evidence="2" id="KW-0238">DNA-binding</keyword>
<dbReference type="SMART" id="SM00342">
    <property type="entry name" value="HTH_ARAC"/>
    <property type="match status" value="1"/>
</dbReference>
<evidence type="ECO:0000313" key="5">
    <source>
        <dbReference type="EMBL" id="MDQ0233070.1"/>
    </source>
</evidence>
<dbReference type="PROSITE" id="PS01124">
    <property type="entry name" value="HTH_ARAC_FAMILY_2"/>
    <property type="match status" value="1"/>
</dbReference>
<dbReference type="Proteomes" id="UP001234495">
    <property type="component" value="Unassembled WGS sequence"/>
</dbReference>
<protein>
    <submittedName>
        <fullName evidence="5">YesN/AraC family two-component response regulator</fullName>
    </submittedName>
</protein>
<dbReference type="EMBL" id="JAUSUD010000029">
    <property type="protein sequence ID" value="MDQ0233070.1"/>
    <property type="molecule type" value="Genomic_DNA"/>
</dbReference>
<dbReference type="InterPro" id="IPR009057">
    <property type="entry name" value="Homeodomain-like_sf"/>
</dbReference>
<sequence>MFKKEVGISVTEYIQRTKIEEAKKLISFSDYSLSKIHTLLNFTDQSYFTKVFKKYTGYTPKQYRMQRDSLSKSGRGDD</sequence>
<organism evidence="5 6">
    <name type="scientific">Metabacillus malikii</name>
    <dbReference type="NCBI Taxonomy" id="1504265"/>
    <lineage>
        <taxon>Bacteria</taxon>
        <taxon>Bacillati</taxon>
        <taxon>Bacillota</taxon>
        <taxon>Bacilli</taxon>
        <taxon>Bacillales</taxon>
        <taxon>Bacillaceae</taxon>
        <taxon>Metabacillus</taxon>
    </lineage>
</organism>
<dbReference type="InterPro" id="IPR020449">
    <property type="entry name" value="Tscrpt_reg_AraC-type_HTH"/>
</dbReference>
<accession>A0ABT9ZM51</accession>
<evidence type="ECO:0000259" key="4">
    <source>
        <dbReference type="PROSITE" id="PS01124"/>
    </source>
</evidence>
<evidence type="ECO:0000256" key="3">
    <source>
        <dbReference type="ARBA" id="ARBA00023163"/>
    </source>
</evidence>
<dbReference type="SUPFAM" id="SSF46689">
    <property type="entry name" value="Homeodomain-like"/>
    <property type="match status" value="1"/>
</dbReference>
<dbReference type="Gene3D" id="1.10.10.60">
    <property type="entry name" value="Homeodomain-like"/>
    <property type="match status" value="1"/>
</dbReference>
<feature type="domain" description="HTH araC/xylS-type" evidence="4">
    <location>
        <begin position="1"/>
        <end position="66"/>
    </location>
</feature>
<dbReference type="PANTHER" id="PTHR43280">
    <property type="entry name" value="ARAC-FAMILY TRANSCRIPTIONAL REGULATOR"/>
    <property type="match status" value="1"/>
</dbReference>
<reference evidence="5 6" key="1">
    <citation type="submission" date="2023-07" db="EMBL/GenBank/DDBJ databases">
        <title>Genomic Encyclopedia of Type Strains, Phase IV (KMG-IV): sequencing the most valuable type-strain genomes for metagenomic binning, comparative biology and taxonomic classification.</title>
        <authorList>
            <person name="Goeker M."/>
        </authorList>
    </citation>
    <scope>NUCLEOTIDE SEQUENCE [LARGE SCALE GENOMIC DNA]</scope>
    <source>
        <strain evidence="5 6">DSM 29005</strain>
    </source>
</reference>
<keyword evidence="3" id="KW-0804">Transcription</keyword>
<dbReference type="InterPro" id="IPR018060">
    <property type="entry name" value="HTH_AraC"/>
</dbReference>
<keyword evidence="6" id="KW-1185">Reference proteome</keyword>
<keyword evidence="1" id="KW-0805">Transcription regulation</keyword>
<dbReference type="PRINTS" id="PR00032">
    <property type="entry name" value="HTHARAC"/>
</dbReference>
<name>A0ABT9ZM51_9BACI</name>
<dbReference type="Pfam" id="PF12833">
    <property type="entry name" value="HTH_18"/>
    <property type="match status" value="1"/>
</dbReference>
<proteinExistence type="predicted"/>